<feature type="transmembrane region" description="Helical" evidence="6">
    <location>
        <begin position="102"/>
        <end position="126"/>
    </location>
</feature>
<comment type="subcellular location">
    <subcellularLocation>
        <location evidence="1">Membrane</location>
        <topology evidence="1">Multi-pass membrane protein</topology>
    </subcellularLocation>
</comment>
<protein>
    <submittedName>
        <fullName evidence="7">Membrane-spanning 4-domains subfamily A member 8-like</fullName>
    </submittedName>
</protein>
<sequence length="225" mass="23419">MSSTVSTAVGDMVVVTHVLPANATAADNIQQLVGVRKFIACRPQALGTVQILVGIIMFLFGLAMTPRVDAIGVITGIFVWGAAFYITAGSLTVAAARRPSRCLVNCAMAFSIVAVVTAVGAIAIYALDAADISFFCSNYSDSSYSCALYKSRMHGVSGVLIVFNVLQLAISAVVIGYACNATCNCGGEIPSHYLVPGQTAAPNAEENFKGEASAMIPPRPPAYNN</sequence>
<evidence type="ECO:0000313" key="7">
    <source>
        <dbReference type="EMBL" id="KAG7493961.1"/>
    </source>
</evidence>
<evidence type="ECO:0000256" key="6">
    <source>
        <dbReference type="SAM" id="Phobius"/>
    </source>
</evidence>
<dbReference type="PANTHER" id="PTHR23320:SF128">
    <property type="entry name" value="MEMBRANE-SPANNING 4-DOMAINS SUBFAMILY A MEMBER 4A"/>
    <property type="match status" value="1"/>
</dbReference>
<evidence type="ECO:0000256" key="3">
    <source>
        <dbReference type="ARBA" id="ARBA00022692"/>
    </source>
</evidence>
<evidence type="ECO:0000256" key="2">
    <source>
        <dbReference type="ARBA" id="ARBA00009565"/>
    </source>
</evidence>
<feature type="transmembrane region" description="Helical" evidence="6">
    <location>
        <begin position="45"/>
        <end position="64"/>
    </location>
</feature>
<feature type="transmembrane region" description="Helical" evidence="6">
    <location>
        <begin position="156"/>
        <end position="178"/>
    </location>
</feature>
<evidence type="ECO:0000313" key="8">
    <source>
        <dbReference type="Proteomes" id="UP000693946"/>
    </source>
</evidence>
<dbReference type="InterPro" id="IPR030417">
    <property type="entry name" value="MS4A"/>
</dbReference>
<evidence type="ECO:0000256" key="4">
    <source>
        <dbReference type="ARBA" id="ARBA00022989"/>
    </source>
</evidence>
<dbReference type="Pfam" id="PF04103">
    <property type="entry name" value="CD20"/>
    <property type="match status" value="1"/>
</dbReference>
<feature type="transmembrane region" description="Helical" evidence="6">
    <location>
        <begin position="70"/>
        <end position="95"/>
    </location>
</feature>
<keyword evidence="3 6" id="KW-0812">Transmembrane</keyword>
<dbReference type="GO" id="GO:0016020">
    <property type="term" value="C:membrane"/>
    <property type="evidence" value="ECO:0007669"/>
    <property type="project" value="UniProtKB-SubCell"/>
</dbReference>
<keyword evidence="4 6" id="KW-1133">Transmembrane helix</keyword>
<dbReference type="InterPro" id="IPR007237">
    <property type="entry name" value="CD20-like"/>
</dbReference>
<reference evidence="7 8" key="1">
    <citation type="journal article" date="2021" name="Sci. Rep.">
        <title>Chromosome anchoring in Senegalese sole (Solea senegalensis) reveals sex-associated markers and genome rearrangements in flatfish.</title>
        <authorList>
            <person name="Guerrero-Cozar I."/>
            <person name="Gomez-Garrido J."/>
            <person name="Berbel C."/>
            <person name="Martinez-Blanch J.F."/>
            <person name="Alioto T."/>
            <person name="Claros M.G."/>
            <person name="Gagnaire P.A."/>
            <person name="Manchado M."/>
        </authorList>
    </citation>
    <scope>NUCLEOTIDE SEQUENCE [LARGE SCALE GENOMIC DNA]</scope>
    <source>
        <strain evidence="7">Sse05_10M</strain>
    </source>
</reference>
<proteinExistence type="inferred from homology"/>
<evidence type="ECO:0000256" key="1">
    <source>
        <dbReference type="ARBA" id="ARBA00004141"/>
    </source>
</evidence>
<keyword evidence="8" id="KW-1185">Reference proteome</keyword>
<dbReference type="PANTHER" id="PTHR23320">
    <property type="entry name" value="MEMBRANE-SPANNING 4-DOMAINS SUBFAMILY A MS4A -RELATED"/>
    <property type="match status" value="1"/>
</dbReference>
<comment type="similarity">
    <text evidence="2">Belongs to the MS4A family.</text>
</comment>
<dbReference type="AlphaFoldDB" id="A0AAV6QJP2"/>
<name>A0AAV6QJP2_SOLSE</name>
<accession>A0AAV6QJP2</accession>
<gene>
    <name evidence="7" type="ORF">JOB18_019659</name>
</gene>
<comment type="caution">
    <text evidence="7">The sequence shown here is derived from an EMBL/GenBank/DDBJ whole genome shotgun (WGS) entry which is preliminary data.</text>
</comment>
<dbReference type="Proteomes" id="UP000693946">
    <property type="component" value="Linkage Group LG4"/>
</dbReference>
<organism evidence="7 8">
    <name type="scientific">Solea senegalensis</name>
    <name type="common">Senegalese sole</name>
    <dbReference type="NCBI Taxonomy" id="28829"/>
    <lineage>
        <taxon>Eukaryota</taxon>
        <taxon>Metazoa</taxon>
        <taxon>Chordata</taxon>
        <taxon>Craniata</taxon>
        <taxon>Vertebrata</taxon>
        <taxon>Euteleostomi</taxon>
        <taxon>Actinopterygii</taxon>
        <taxon>Neopterygii</taxon>
        <taxon>Teleostei</taxon>
        <taxon>Neoteleostei</taxon>
        <taxon>Acanthomorphata</taxon>
        <taxon>Carangaria</taxon>
        <taxon>Pleuronectiformes</taxon>
        <taxon>Pleuronectoidei</taxon>
        <taxon>Soleidae</taxon>
        <taxon>Solea</taxon>
    </lineage>
</organism>
<evidence type="ECO:0000256" key="5">
    <source>
        <dbReference type="ARBA" id="ARBA00023136"/>
    </source>
</evidence>
<keyword evidence="5 6" id="KW-0472">Membrane</keyword>
<dbReference type="EMBL" id="JAGKHQ010000016">
    <property type="protein sequence ID" value="KAG7493961.1"/>
    <property type="molecule type" value="Genomic_DNA"/>
</dbReference>